<evidence type="ECO:0000313" key="2">
    <source>
        <dbReference type="EMBL" id="TEY69562.1"/>
    </source>
</evidence>
<protein>
    <submittedName>
        <fullName evidence="2">Uncharacterized protein</fullName>
    </submittedName>
</protein>
<keyword evidence="3" id="KW-1185">Reference proteome</keyword>
<dbReference type="AlphaFoldDB" id="A0A4Y8D7A8"/>
<dbReference type="EMBL" id="PHWZ01000113">
    <property type="protein sequence ID" value="TEY69562.1"/>
    <property type="molecule type" value="Genomic_DNA"/>
</dbReference>
<evidence type="ECO:0000256" key="1">
    <source>
        <dbReference type="SAM" id="MobiDB-lite"/>
    </source>
</evidence>
<feature type="compositionally biased region" description="Polar residues" evidence="1">
    <location>
        <begin position="185"/>
        <end position="207"/>
    </location>
</feature>
<proteinExistence type="predicted"/>
<reference evidence="2 3" key="1">
    <citation type="submission" date="2017-11" db="EMBL/GenBank/DDBJ databases">
        <title>Comparative genomics of Botrytis spp.</title>
        <authorList>
            <person name="Valero-Jimenez C.A."/>
            <person name="Tapia P."/>
            <person name="Veloso J."/>
            <person name="Silva-Moreno E."/>
            <person name="Staats M."/>
            <person name="Valdes J.H."/>
            <person name="Van Kan J.A.L."/>
        </authorList>
    </citation>
    <scope>NUCLEOTIDE SEQUENCE [LARGE SCALE GENOMIC DNA]</scope>
    <source>
        <strain evidence="2 3">MUCL2830</strain>
    </source>
</reference>
<dbReference type="Proteomes" id="UP000297299">
    <property type="component" value="Unassembled WGS sequence"/>
</dbReference>
<accession>A0A4Y8D7A8</accession>
<sequence>MPLSNDNIENLIRILTVTPPTEIAGLELDFSSYSTLWSSSPEIFGDPRSELPKIVRLQQGGTNLQTATAKCAKSAKYLQIPVQAGPGFILEMGHDVAALNSTTMYNTIQSATTHHDKVPAIIAEQRYPTHWNRGAVYNAQSASASGNINESSIGASLTSSRSLYNTGQADLLLQTAADQRLGHTSEPSPSIAQPSCTQNTEYQNEDTTGGYCDRYKEQTDGALPCRKRKACTEPDSTIPVQISDPLSWDQDLPDAAFAQAAYSHQSPGTMSGIEQDISHGYNSGLSLSVYELDTVGAINNSADTTLACGEENCNGRNYLTLNWEHDLEQIPLDWDQDLYQH</sequence>
<feature type="region of interest" description="Disordered" evidence="1">
    <location>
        <begin position="181"/>
        <end position="211"/>
    </location>
</feature>
<evidence type="ECO:0000313" key="3">
    <source>
        <dbReference type="Proteomes" id="UP000297299"/>
    </source>
</evidence>
<gene>
    <name evidence="2" type="ORF">BOTCAL_0113g00240</name>
</gene>
<comment type="caution">
    <text evidence="2">The sequence shown here is derived from an EMBL/GenBank/DDBJ whole genome shotgun (WGS) entry which is preliminary data.</text>
</comment>
<name>A0A4Y8D7A8_9HELO</name>
<organism evidence="2 3">
    <name type="scientific">Botryotinia calthae</name>
    <dbReference type="NCBI Taxonomy" id="38488"/>
    <lineage>
        <taxon>Eukaryota</taxon>
        <taxon>Fungi</taxon>
        <taxon>Dikarya</taxon>
        <taxon>Ascomycota</taxon>
        <taxon>Pezizomycotina</taxon>
        <taxon>Leotiomycetes</taxon>
        <taxon>Helotiales</taxon>
        <taxon>Sclerotiniaceae</taxon>
        <taxon>Botryotinia</taxon>
    </lineage>
</organism>